<gene>
    <name evidence="2" type="ORF">THAOC_26079</name>
</gene>
<evidence type="ECO:0000256" key="1">
    <source>
        <dbReference type="SAM" id="MobiDB-lite"/>
    </source>
</evidence>
<dbReference type="Proteomes" id="UP000266841">
    <property type="component" value="Unassembled WGS sequence"/>
</dbReference>
<organism evidence="2 3">
    <name type="scientific">Thalassiosira oceanica</name>
    <name type="common">Marine diatom</name>
    <dbReference type="NCBI Taxonomy" id="159749"/>
    <lineage>
        <taxon>Eukaryota</taxon>
        <taxon>Sar</taxon>
        <taxon>Stramenopiles</taxon>
        <taxon>Ochrophyta</taxon>
        <taxon>Bacillariophyta</taxon>
        <taxon>Coscinodiscophyceae</taxon>
        <taxon>Thalassiosirophycidae</taxon>
        <taxon>Thalassiosirales</taxon>
        <taxon>Thalassiosiraceae</taxon>
        <taxon>Thalassiosira</taxon>
    </lineage>
</organism>
<evidence type="ECO:0000313" key="2">
    <source>
        <dbReference type="EMBL" id="EJK54310.1"/>
    </source>
</evidence>
<reference evidence="2 3" key="1">
    <citation type="journal article" date="2012" name="Genome Biol.">
        <title>Genome and low-iron response of an oceanic diatom adapted to chronic iron limitation.</title>
        <authorList>
            <person name="Lommer M."/>
            <person name="Specht M."/>
            <person name="Roy A.S."/>
            <person name="Kraemer L."/>
            <person name="Andreson R."/>
            <person name="Gutowska M.A."/>
            <person name="Wolf J."/>
            <person name="Bergner S.V."/>
            <person name="Schilhabel M.B."/>
            <person name="Klostermeier U.C."/>
            <person name="Beiko R.G."/>
            <person name="Rosenstiel P."/>
            <person name="Hippler M."/>
            <person name="Laroche J."/>
        </authorList>
    </citation>
    <scope>NUCLEOTIDE SEQUENCE [LARGE SCALE GENOMIC DNA]</scope>
    <source>
        <strain evidence="2 3">CCMP1005</strain>
    </source>
</reference>
<feature type="region of interest" description="Disordered" evidence="1">
    <location>
        <begin position="1"/>
        <end position="57"/>
    </location>
</feature>
<feature type="compositionally biased region" description="Basic residues" evidence="1">
    <location>
        <begin position="36"/>
        <end position="47"/>
    </location>
</feature>
<sequence>MVHTRVRQSKKMKSREQESPSEVSDRFQLNREAARKARGATRVRGAKGAKGGSQHHGMECACGAAKRQRVSTVESALASIDVLGHLATFLEAGELCQVRATCKALGSRDDSAFDGLSMTEEAARRIYESASDEEKAMLPRHDGEGWIELYHHLLMLRARLTFDQLLGDRVEYHEGDKAAVRAVRRSGQSSAICGNHIMRAGKHWATFAYGGGFSVGVIRPLPGWDQRTLEEFQPINSRYWDDLRRERTPRWVGDVHFCHFYRTGQCFYSNWEGHGCTASYWDGYNNYDRGVHTLGMLLDLDGGTLSVYQKGQKVGTLKDGLAGVYCWTACTACLQGYLQFGSASIERGYDVTDVQAEEYKSA</sequence>
<name>K0RMG1_THAOC</name>
<accession>K0RMG1</accession>
<evidence type="ECO:0000313" key="3">
    <source>
        <dbReference type="Proteomes" id="UP000266841"/>
    </source>
</evidence>
<protein>
    <recommendedName>
        <fullName evidence="4">B30.2/SPRY domain-containing protein</fullName>
    </recommendedName>
</protein>
<feature type="compositionally biased region" description="Basic and acidic residues" evidence="1">
    <location>
        <begin position="14"/>
        <end position="35"/>
    </location>
</feature>
<feature type="compositionally biased region" description="Basic residues" evidence="1">
    <location>
        <begin position="1"/>
        <end position="13"/>
    </location>
</feature>
<proteinExistence type="predicted"/>
<evidence type="ECO:0008006" key="4">
    <source>
        <dbReference type="Google" id="ProtNLM"/>
    </source>
</evidence>
<dbReference type="AlphaFoldDB" id="K0RMG1"/>
<keyword evidence="3" id="KW-1185">Reference proteome</keyword>
<comment type="caution">
    <text evidence="2">The sequence shown here is derived from an EMBL/GenBank/DDBJ whole genome shotgun (WGS) entry which is preliminary data.</text>
</comment>
<dbReference type="EMBL" id="AGNL01036019">
    <property type="protein sequence ID" value="EJK54310.1"/>
    <property type="molecule type" value="Genomic_DNA"/>
</dbReference>